<evidence type="ECO:0000256" key="5">
    <source>
        <dbReference type="ARBA" id="ARBA00022525"/>
    </source>
</evidence>
<comment type="subcellular location">
    <subcellularLocation>
        <location evidence="2">Secreted</location>
    </subcellularLocation>
</comment>
<dbReference type="InterPro" id="IPR051850">
    <property type="entry name" value="Polysacch_Lyase_4"/>
</dbReference>
<protein>
    <recommendedName>
        <fullName evidence="4">rhamnogalacturonan endolyase</fullName>
        <ecNumber evidence="4">4.2.2.23</ecNumber>
    </recommendedName>
</protein>
<evidence type="ECO:0000313" key="14">
    <source>
        <dbReference type="Proteomes" id="UP001596250"/>
    </source>
</evidence>
<gene>
    <name evidence="13" type="ORF">ACFPXP_10635</name>
</gene>
<comment type="similarity">
    <text evidence="3">Belongs to the polysaccharide lyase 4 family.</text>
</comment>
<dbReference type="InterPro" id="IPR054470">
    <property type="entry name" value="FIMAH_dom"/>
</dbReference>
<feature type="chain" id="PRO_5047107741" description="rhamnogalacturonan endolyase" evidence="8">
    <location>
        <begin position="33"/>
        <end position="998"/>
    </location>
</feature>
<dbReference type="InterPro" id="IPR013784">
    <property type="entry name" value="Carb-bd-like_fold"/>
</dbReference>
<keyword evidence="14" id="KW-1185">Reference proteome</keyword>
<evidence type="ECO:0000259" key="11">
    <source>
        <dbReference type="Pfam" id="PF21254"/>
    </source>
</evidence>
<dbReference type="Proteomes" id="UP001596250">
    <property type="component" value="Unassembled WGS sequence"/>
</dbReference>
<dbReference type="InterPro" id="IPR008979">
    <property type="entry name" value="Galactose-bd-like_sf"/>
</dbReference>
<dbReference type="InterPro" id="IPR029413">
    <property type="entry name" value="RG-lyase_II"/>
</dbReference>
<dbReference type="SUPFAM" id="SSF49785">
    <property type="entry name" value="Galactose-binding domain-like"/>
    <property type="match status" value="3"/>
</dbReference>
<dbReference type="CDD" id="cd10316">
    <property type="entry name" value="RGL4_M"/>
    <property type="match status" value="1"/>
</dbReference>
<dbReference type="InterPro" id="IPR049033">
    <property type="entry name" value="AGA-YXIM_GBD"/>
</dbReference>
<evidence type="ECO:0000259" key="12">
    <source>
        <dbReference type="Pfam" id="PF22888"/>
    </source>
</evidence>
<feature type="domain" description="FIMAH" evidence="12">
    <location>
        <begin position="916"/>
        <end position="995"/>
    </location>
</feature>
<dbReference type="CDD" id="cd10317">
    <property type="entry name" value="RGL4_C"/>
    <property type="match status" value="1"/>
</dbReference>
<dbReference type="InterPro" id="IPR010325">
    <property type="entry name" value="Rhamnogal_lyase"/>
</dbReference>
<dbReference type="Pfam" id="PF14686">
    <property type="entry name" value="fn3_3"/>
    <property type="match status" value="1"/>
</dbReference>
<feature type="signal peptide" evidence="8">
    <location>
        <begin position="1"/>
        <end position="32"/>
    </location>
</feature>
<feature type="domain" description="Beta-agarase/YXIM esterase-like galactose-binding" evidence="11">
    <location>
        <begin position="177"/>
        <end position="296"/>
    </location>
</feature>
<dbReference type="InterPro" id="IPR029411">
    <property type="entry name" value="RG-lyase_III"/>
</dbReference>
<dbReference type="GO" id="GO:0016829">
    <property type="term" value="F:lyase activity"/>
    <property type="evidence" value="ECO:0007669"/>
    <property type="project" value="UniProtKB-KW"/>
</dbReference>
<dbReference type="Pfam" id="PF22888">
    <property type="entry name" value="FIMAH"/>
    <property type="match status" value="1"/>
</dbReference>
<dbReference type="PANTHER" id="PTHR32018">
    <property type="entry name" value="RHAMNOGALACTURONATE LYASE FAMILY PROTEIN"/>
    <property type="match status" value="1"/>
</dbReference>
<evidence type="ECO:0000256" key="7">
    <source>
        <dbReference type="ARBA" id="ARBA00023239"/>
    </source>
</evidence>
<evidence type="ECO:0000256" key="8">
    <source>
        <dbReference type="SAM" id="SignalP"/>
    </source>
</evidence>
<feature type="domain" description="Rhamnogalacturonan lyase" evidence="9">
    <location>
        <begin position="732"/>
        <end position="908"/>
    </location>
</feature>
<accession>A0ABW1IP71</accession>
<dbReference type="Gene3D" id="2.60.120.430">
    <property type="entry name" value="Galactose-binding lectin"/>
    <property type="match status" value="2"/>
</dbReference>
<sequence>MKNAWKKTFIAVLLSFLGMFGFTVWTNASVHAATAESYRFDFGSGPAADGFIQVSCEDTYDSETGYGFKDGSIMNGRDRSQSSDPLERDFCFASAYSFLVDLPDGQYTVSLISGDQIATQAAMTVAAEGEVKLDGVGSPAGSFIYESLTVNVRDGQLTLEVEGNTARLNALQISPFYAFDFGPGDVSSDYTAVRCNTSYSEETGYGWSQLAGIDGTIQSQGDALHNDFCFGPELSFEVDLDNGTYKVTAISGDAEQNHSLTIFAEGKKVLDNVTAEAGQYTVGTFEANVVDGQLNLDFSGSPARINALTIAQILKEQAVPWPVDEGILLEDQGSSVTLTNSEISFTVNKSSPTISVLRKKGKYEEVNLLNVGRGYYNLNYFFESNREYGGTNMNYQIVSQTDDRVEISLSTDNPEVLPFRLDYRFVLEADSPGIYIYSIFDYHEGMPDGVEIEQSRYSFRGNPEIFTKYGIEDHSKGDRMGTFPTPQDIRNGESLMDATYRLPNGEIYTKYQHAVHMGDNNINGIFGEDIGLSIIRPSQEYLVGGPAKQEYFVEMTNTTPMVHWYEQVRHYGVPNIVPEKGWQKIYGPFFVYVNEAETTEALWADVKQQAVEEKAKWPYTWLEDSIYNTDQRSTVTGQLTVSDGSSAANAWVILGQPGMNVYEQNLDYLYYVRADEQGRFTIEDVRPGTYTLYAYTDHLFGEFHFDDIAVGANGTHDVGVLEWTPETHGDLIWQIGTPDRTPREFKFGDQLRQWGLWLQYPLDFPNDVDFVIGESIESEDWNYMHPATRTPGNVDHLLVPQDPTLAEWKIRFQSEETQGTGTLTIAIAGSSRGSLAVTLNGTTIAEYDQVIPIGNDASVYRAGETGYYHELTIPFDASLLTDGENIITLKHLGSNGSTDSIMYDALRLEIEPATIGSLQDQVTAYEQTGDLTAPLVIQLHNQLKQAEHHFQKEDMKQTVHFLQNFLKHLTQQEMQRYVSEEAQADLEARANALIDYLN</sequence>
<keyword evidence="6 8" id="KW-0732">Signal</keyword>
<evidence type="ECO:0000256" key="6">
    <source>
        <dbReference type="ARBA" id="ARBA00022729"/>
    </source>
</evidence>
<dbReference type="Gene3D" id="2.70.98.10">
    <property type="match status" value="1"/>
</dbReference>
<comment type="caution">
    <text evidence="13">The sequence shown here is derived from an EMBL/GenBank/DDBJ whole genome shotgun (WGS) entry which is preliminary data.</text>
</comment>
<evidence type="ECO:0000259" key="9">
    <source>
        <dbReference type="Pfam" id="PF14683"/>
    </source>
</evidence>
<evidence type="ECO:0000313" key="13">
    <source>
        <dbReference type="EMBL" id="MFC5986873.1"/>
    </source>
</evidence>
<dbReference type="EC" id="4.2.2.23" evidence="4"/>
<dbReference type="Gene3D" id="2.60.40.1120">
    <property type="entry name" value="Carboxypeptidase-like, regulatory domain"/>
    <property type="match status" value="1"/>
</dbReference>
<dbReference type="SUPFAM" id="SSF74650">
    <property type="entry name" value="Galactose mutarotase-like"/>
    <property type="match status" value="1"/>
</dbReference>
<dbReference type="Pfam" id="PF06045">
    <property type="entry name" value="Rhamnogal_lyase"/>
    <property type="match status" value="1"/>
</dbReference>
<dbReference type="InterPro" id="IPR011013">
    <property type="entry name" value="Gal_mutarotase_sf_dom"/>
</dbReference>
<evidence type="ECO:0000256" key="1">
    <source>
        <dbReference type="ARBA" id="ARBA00001324"/>
    </source>
</evidence>
<organism evidence="13 14">
    <name type="scientific">Marinicrinis lubricantis</name>
    <dbReference type="NCBI Taxonomy" id="2086470"/>
    <lineage>
        <taxon>Bacteria</taxon>
        <taxon>Bacillati</taxon>
        <taxon>Bacillota</taxon>
        <taxon>Bacilli</taxon>
        <taxon>Bacillales</taxon>
        <taxon>Paenibacillaceae</taxon>
    </lineage>
</organism>
<evidence type="ECO:0000256" key="2">
    <source>
        <dbReference type="ARBA" id="ARBA00004613"/>
    </source>
</evidence>
<keyword evidence="5" id="KW-0964">Secreted</keyword>
<dbReference type="EMBL" id="JBHSQV010000140">
    <property type="protein sequence ID" value="MFC5986873.1"/>
    <property type="molecule type" value="Genomic_DNA"/>
</dbReference>
<dbReference type="CDD" id="cd10320">
    <property type="entry name" value="RGL4_N"/>
    <property type="match status" value="1"/>
</dbReference>
<dbReference type="Gene3D" id="2.60.120.260">
    <property type="entry name" value="Galactose-binding domain-like"/>
    <property type="match status" value="1"/>
</dbReference>
<dbReference type="InterPro" id="IPR014718">
    <property type="entry name" value="GH-type_carb-bd"/>
</dbReference>
<comment type="catalytic activity">
    <reaction evidence="1">
        <text>Endotype eliminative cleavage of L-alpha-rhamnopyranosyl-(1-&gt;4)-alpha-D-galactopyranosyluronic acid bonds of rhamnogalacturonan I domains in ramified hairy regions of pectin leaving L-rhamnopyranose at the reducing end and 4-deoxy-4,5-unsaturated D-galactopyranosyluronic acid at the non-reducing end.</text>
        <dbReference type="EC" id="4.2.2.23"/>
    </reaction>
</comment>
<evidence type="ECO:0000256" key="3">
    <source>
        <dbReference type="ARBA" id="ARBA00010418"/>
    </source>
</evidence>
<dbReference type="SUPFAM" id="SSF49452">
    <property type="entry name" value="Starch-binding domain-like"/>
    <property type="match status" value="1"/>
</dbReference>
<evidence type="ECO:0000256" key="4">
    <source>
        <dbReference type="ARBA" id="ARBA00012437"/>
    </source>
</evidence>
<dbReference type="PANTHER" id="PTHR32018:SF1">
    <property type="entry name" value="RHAMNOGALACTURONAN ENDOLYASE"/>
    <property type="match status" value="1"/>
</dbReference>
<proteinExistence type="inferred from homology"/>
<feature type="domain" description="Beta-agarase/YXIM esterase-like galactose-binding" evidence="11">
    <location>
        <begin position="38"/>
        <end position="163"/>
    </location>
</feature>
<reference evidence="14" key="1">
    <citation type="journal article" date="2019" name="Int. J. Syst. Evol. Microbiol.">
        <title>The Global Catalogue of Microorganisms (GCM) 10K type strain sequencing project: providing services to taxonomists for standard genome sequencing and annotation.</title>
        <authorList>
            <consortium name="The Broad Institute Genomics Platform"/>
            <consortium name="The Broad Institute Genome Sequencing Center for Infectious Disease"/>
            <person name="Wu L."/>
            <person name="Ma J."/>
        </authorList>
    </citation>
    <scope>NUCLEOTIDE SEQUENCE [LARGE SCALE GENOMIC DNA]</scope>
    <source>
        <strain evidence="14">CCM 8749</strain>
    </source>
</reference>
<dbReference type="Pfam" id="PF21254">
    <property type="entry name" value="AGA-YXIM_GBD"/>
    <property type="match status" value="2"/>
</dbReference>
<name>A0ABW1IP71_9BACL</name>
<dbReference type="RefSeq" id="WP_379894183.1">
    <property type="nucleotide sequence ID" value="NZ_CBCSCT010000066.1"/>
</dbReference>
<evidence type="ECO:0000259" key="10">
    <source>
        <dbReference type="Pfam" id="PF14686"/>
    </source>
</evidence>
<dbReference type="Pfam" id="PF14683">
    <property type="entry name" value="CBM-like"/>
    <property type="match status" value="1"/>
</dbReference>
<keyword evidence="7 13" id="KW-0456">Lyase</keyword>
<feature type="domain" description="Rhamnogalacturonan lyase" evidence="10">
    <location>
        <begin position="652"/>
        <end position="716"/>
    </location>
</feature>